<protein>
    <recommendedName>
        <fullName evidence="3">Tetracycline repressor TetR C-terminal domain-containing protein</fullName>
    </recommendedName>
</protein>
<sequence length="69" mass="7455">MGGCRARARRTRRPRTLPLATRIGAIAGEQHGAPRDAAHAWRFGLDRILDGIASLAGDAHGARAERRTD</sequence>
<accession>A0ABM8H2S0</accession>
<keyword evidence="2" id="KW-1185">Reference proteome</keyword>
<name>A0ABM8H2S0_9MICO</name>
<dbReference type="Gene3D" id="1.10.357.10">
    <property type="entry name" value="Tetracycline Repressor, domain 2"/>
    <property type="match status" value="1"/>
</dbReference>
<reference evidence="2" key="1">
    <citation type="journal article" date="2019" name="Int. J. Syst. Evol. Microbiol.">
        <title>The Global Catalogue of Microorganisms (GCM) 10K type strain sequencing project: providing services to taxonomists for standard genome sequencing and annotation.</title>
        <authorList>
            <consortium name="The Broad Institute Genomics Platform"/>
            <consortium name="The Broad Institute Genome Sequencing Center for Infectious Disease"/>
            <person name="Wu L."/>
            <person name="Ma J."/>
        </authorList>
    </citation>
    <scope>NUCLEOTIDE SEQUENCE [LARGE SCALE GENOMIC DNA]</scope>
    <source>
        <strain evidence="2">NBRC 109019</strain>
    </source>
</reference>
<proteinExistence type="predicted"/>
<dbReference type="Proteomes" id="UP001321477">
    <property type="component" value="Chromosome"/>
</dbReference>
<organism evidence="1 2">
    <name type="scientific">Agromyces marinus</name>
    <dbReference type="NCBI Taxonomy" id="1389020"/>
    <lineage>
        <taxon>Bacteria</taxon>
        <taxon>Bacillati</taxon>
        <taxon>Actinomycetota</taxon>
        <taxon>Actinomycetes</taxon>
        <taxon>Micrococcales</taxon>
        <taxon>Microbacteriaceae</taxon>
        <taxon>Agromyces</taxon>
    </lineage>
</organism>
<evidence type="ECO:0000313" key="2">
    <source>
        <dbReference type="Proteomes" id="UP001321477"/>
    </source>
</evidence>
<evidence type="ECO:0000313" key="1">
    <source>
        <dbReference type="EMBL" id="BDZ55080.1"/>
    </source>
</evidence>
<gene>
    <name evidence="1" type="ORF">GCM10025870_21530</name>
</gene>
<dbReference type="EMBL" id="AP027734">
    <property type="protein sequence ID" value="BDZ55080.1"/>
    <property type="molecule type" value="Genomic_DNA"/>
</dbReference>
<dbReference type="RefSeq" id="WP_286328979.1">
    <property type="nucleotide sequence ID" value="NZ_AP027734.1"/>
</dbReference>
<evidence type="ECO:0008006" key="3">
    <source>
        <dbReference type="Google" id="ProtNLM"/>
    </source>
</evidence>